<keyword evidence="2" id="KW-0547">Nucleotide-binding</keyword>
<dbReference type="CDD" id="cd03255">
    <property type="entry name" value="ABC_MJ0796_LolCDE_FtsE"/>
    <property type="match status" value="1"/>
</dbReference>
<evidence type="ECO:0000256" key="2">
    <source>
        <dbReference type="ARBA" id="ARBA00022741"/>
    </source>
</evidence>
<dbReference type="SMART" id="SM00382">
    <property type="entry name" value="AAA"/>
    <property type="match status" value="1"/>
</dbReference>
<evidence type="ECO:0000313" key="5">
    <source>
        <dbReference type="EMBL" id="GMA39130.1"/>
    </source>
</evidence>
<dbReference type="GO" id="GO:0005524">
    <property type="term" value="F:ATP binding"/>
    <property type="evidence" value="ECO:0007669"/>
    <property type="project" value="UniProtKB-KW"/>
</dbReference>
<dbReference type="InterPro" id="IPR003439">
    <property type="entry name" value="ABC_transporter-like_ATP-bd"/>
</dbReference>
<proteinExistence type="predicted"/>
<dbReference type="InterPro" id="IPR017911">
    <property type="entry name" value="MacB-like_ATP-bd"/>
</dbReference>
<dbReference type="InterPro" id="IPR027417">
    <property type="entry name" value="P-loop_NTPase"/>
</dbReference>
<gene>
    <name evidence="5" type="ORF">GCM10025883_11750</name>
</gene>
<dbReference type="PANTHER" id="PTHR24220">
    <property type="entry name" value="IMPORT ATP-BINDING PROTEIN"/>
    <property type="match status" value="1"/>
</dbReference>
<evidence type="ECO:0000313" key="6">
    <source>
        <dbReference type="Proteomes" id="UP001157126"/>
    </source>
</evidence>
<dbReference type="PANTHER" id="PTHR24220:SF685">
    <property type="entry name" value="ABC TRANSPORTER RELATED"/>
    <property type="match status" value="1"/>
</dbReference>
<evidence type="ECO:0000256" key="1">
    <source>
        <dbReference type="ARBA" id="ARBA00022448"/>
    </source>
</evidence>
<dbReference type="Gene3D" id="3.40.50.300">
    <property type="entry name" value="P-loop containing nucleotide triphosphate hydrolases"/>
    <property type="match status" value="1"/>
</dbReference>
<comment type="caution">
    <text evidence="5">The sequence shown here is derived from an EMBL/GenBank/DDBJ whole genome shotgun (WGS) entry which is preliminary data.</text>
</comment>
<keyword evidence="6" id="KW-1185">Reference proteome</keyword>
<dbReference type="InterPro" id="IPR003593">
    <property type="entry name" value="AAA+_ATPase"/>
</dbReference>
<evidence type="ECO:0000256" key="3">
    <source>
        <dbReference type="ARBA" id="ARBA00022840"/>
    </source>
</evidence>
<accession>A0ABQ6IMH2</accession>
<protein>
    <submittedName>
        <fullName evidence="5">ABC transporter ATP-binding protein</fullName>
    </submittedName>
</protein>
<dbReference type="InterPro" id="IPR015854">
    <property type="entry name" value="ABC_transpr_LolD-like"/>
</dbReference>
<sequence>MTDALRLRGVCKTFGSGERAVHALRDLDLDVARGEMVAVRGRSGSGKTTMLHVIGALESLDAGSVTVEGRDVGALDEEGRLALRRDVVAYVFQSFGLIPELTAEENVSIPLRLRRMPPRERDRRVADILEEVGLGPHTRQTPRQLSGGQHQRVSLARALVAQPAVLLADEPTGQLDSETSAEIVALIRSTIAARSMTALLTTHDPVIVGYADRALELTDGHLSDASTPTAGRPRATVRRIVGGVSPETDGDS</sequence>
<reference evidence="6" key="1">
    <citation type="journal article" date="2019" name="Int. J. Syst. Evol. Microbiol.">
        <title>The Global Catalogue of Microorganisms (GCM) 10K type strain sequencing project: providing services to taxonomists for standard genome sequencing and annotation.</title>
        <authorList>
            <consortium name="The Broad Institute Genomics Platform"/>
            <consortium name="The Broad Institute Genome Sequencing Center for Infectious Disease"/>
            <person name="Wu L."/>
            <person name="Ma J."/>
        </authorList>
    </citation>
    <scope>NUCLEOTIDE SEQUENCE [LARGE SCALE GENOMIC DNA]</scope>
    <source>
        <strain evidence="6">NBRC 113072</strain>
    </source>
</reference>
<dbReference type="RefSeq" id="WP_284303108.1">
    <property type="nucleotide sequence ID" value="NZ_BSUO01000001.1"/>
</dbReference>
<dbReference type="PROSITE" id="PS50893">
    <property type="entry name" value="ABC_TRANSPORTER_2"/>
    <property type="match status" value="1"/>
</dbReference>
<feature type="domain" description="ABC transporter" evidence="4">
    <location>
        <begin position="5"/>
        <end position="244"/>
    </location>
</feature>
<dbReference type="Proteomes" id="UP001157126">
    <property type="component" value="Unassembled WGS sequence"/>
</dbReference>
<organism evidence="5 6">
    <name type="scientific">Mobilicoccus caccae</name>
    <dbReference type="NCBI Taxonomy" id="1859295"/>
    <lineage>
        <taxon>Bacteria</taxon>
        <taxon>Bacillati</taxon>
        <taxon>Actinomycetota</taxon>
        <taxon>Actinomycetes</taxon>
        <taxon>Micrococcales</taxon>
        <taxon>Dermatophilaceae</taxon>
        <taxon>Mobilicoccus</taxon>
    </lineage>
</organism>
<evidence type="ECO:0000259" key="4">
    <source>
        <dbReference type="PROSITE" id="PS50893"/>
    </source>
</evidence>
<dbReference type="EMBL" id="BSUO01000001">
    <property type="protein sequence ID" value="GMA39130.1"/>
    <property type="molecule type" value="Genomic_DNA"/>
</dbReference>
<dbReference type="SUPFAM" id="SSF52540">
    <property type="entry name" value="P-loop containing nucleoside triphosphate hydrolases"/>
    <property type="match status" value="1"/>
</dbReference>
<dbReference type="Pfam" id="PF00005">
    <property type="entry name" value="ABC_tran"/>
    <property type="match status" value="1"/>
</dbReference>
<keyword evidence="1" id="KW-0813">Transport</keyword>
<keyword evidence="3 5" id="KW-0067">ATP-binding</keyword>
<name>A0ABQ6IMH2_9MICO</name>